<dbReference type="KEGG" id="fiy:BN1229_v1_0690"/>
<dbReference type="SUPFAM" id="SSF55811">
    <property type="entry name" value="Nudix"/>
    <property type="match status" value="1"/>
</dbReference>
<dbReference type="Proteomes" id="UP000033187">
    <property type="component" value="Chromosome 1"/>
</dbReference>
<dbReference type="InterPro" id="IPR000086">
    <property type="entry name" value="NUDIX_hydrolase_dom"/>
</dbReference>
<keyword evidence="2" id="KW-0378">Hydrolase</keyword>
<dbReference type="InterPro" id="IPR015797">
    <property type="entry name" value="NUDIX_hydrolase-like_dom_sf"/>
</dbReference>
<dbReference type="Gene3D" id="3.90.79.10">
    <property type="entry name" value="Nucleoside Triphosphate Pyrophosphohydrolase"/>
    <property type="match status" value="1"/>
</dbReference>
<dbReference type="KEGG" id="fil:BN1229_v1_0687"/>
<sequence>MTPQKRIYTKDDLLADMAAVEPFDEKERADIRATIEFLRRDSNPFDRTNFAGHITGSGFLLSPDRQSVLLTHHAALDKWLQFGGHADGEADIRNVALRETEEESGKTDIKLFTPGIFDVDVHEIPENPNKGEPRHLHYDIRYLLLARSLDFKVSHESKALQWVPLRELSAISFSGSLNRMAIKTTP</sequence>
<feature type="domain" description="Nudix hydrolase" evidence="1">
    <location>
        <begin position="51"/>
        <end position="186"/>
    </location>
</feature>
<evidence type="ECO:0000313" key="3">
    <source>
        <dbReference type="Proteomes" id="UP000033187"/>
    </source>
</evidence>
<dbReference type="PROSITE" id="PS51462">
    <property type="entry name" value="NUDIX"/>
    <property type="match status" value="1"/>
</dbReference>
<protein>
    <submittedName>
        <fullName evidence="2">NTP pyrophosphohydrolase</fullName>
    </submittedName>
</protein>
<dbReference type="OrthoDB" id="129709at2"/>
<dbReference type="GO" id="GO:0016787">
    <property type="term" value="F:hydrolase activity"/>
    <property type="evidence" value="ECO:0007669"/>
    <property type="project" value="UniProtKB-KW"/>
</dbReference>
<gene>
    <name evidence="2" type="ORF">YBN1229_v1_0690</name>
</gene>
<accession>A0A0D6JBH7</accession>
<dbReference type="Pfam" id="PF00293">
    <property type="entry name" value="NUDIX"/>
    <property type="match status" value="1"/>
</dbReference>
<proteinExistence type="predicted"/>
<keyword evidence="3" id="KW-1185">Reference proteome</keyword>
<evidence type="ECO:0000313" key="2">
    <source>
        <dbReference type="EMBL" id="CPR16183.1"/>
    </source>
</evidence>
<dbReference type="RefSeq" id="WP_052743656.1">
    <property type="nucleotide sequence ID" value="NZ_LN829118.1"/>
</dbReference>
<name>A0A0D6JBH7_9HYPH</name>
<evidence type="ECO:0000259" key="1">
    <source>
        <dbReference type="PROSITE" id="PS51462"/>
    </source>
</evidence>
<organism evidence="2 3">
    <name type="scientific">Candidatus Filomicrobium marinum</name>
    <dbReference type="NCBI Taxonomy" id="1608628"/>
    <lineage>
        <taxon>Bacteria</taxon>
        <taxon>Pseudomonadati</taxon>
        <taxon>Pseudomonadota</taxon>
        <taxon>Alphaproteobacteria</taxon>
        <taxon>Hyphomicrobiales</taxon>
        <taxon>Hyphomicrobiaceae</taxon>
        <taxon>Filomicrobium</taxon>
    </lineage>
</organism>
<dbReference type="EMBL" id="LN829119">
    <property type="protein sequence ID" value="CPR16183.1"/>
    <property type="molecule type" value="Genomic_DNA"/>
</dbReference>
<dbReference type="CDD" id="cd03674">
    <property type="entry name" value="NUDIX_Hydrolase"/>
    <property type="match status" value="1"/>
</dbReference>
<dbReference type="AlphaFoldDB" id="A0A0D6JBH7"/>
<reference evidence="3" key="1">
    <citation type="submission" date="2015-02" db="EMBL/GenBank/DDBJ databases">
        <authorList>
            <person name="Chooi Y.-H."/>
        </authorList>
    </citation>
    <scope>NUCLEOTIDE SEQUENCE [LARGE SCALE GENOMIC DNA]</scope>
    <source>
        <strain evidence="3">strain Y</strain>
    </source>
</reference>